<dbReference type="GO" id="GO:0005576">
    <property type="term" value="C:extracellular region"/>
    <property type="evidence" value="ECO:0007669"/>
    <property type="project" value="InterPro"/>
</dbReference>
<dbReference type="GO" id="GO:0005975">
    <property type="term" value="P:carbohydrate metabolic process"/>
    <property type="evidence" value="ECO:0007669"/>
    <property type="project" value="InterPro"/>
</dbReference>
<name>A0A4R6KD82_9ACTN</name>
<gene>
    <name evidence="8" type="ORF">EV643_108345</name>
</gene>
<dbReference type="SUPFAM" id="SSF74650">
    <property type="entry name" value="Galactose mutarotase-like"/>
    <property type="match status" value="1"/>
</dbReference>
<dbReference type="Gene3D" id="1.50.10.100">
    <property type="entry name" value="Chondroitin AC/alginate lyase"/>
    <property type="match status" value="1"/>
</dbReference>
<dbReference type="PANTHER" id="PTHR38481:SF1">
    <property type="entry name" value="HYALURONATE LYASE"/>
    <property type="match status" value="1"/>
</dbReference>
<dbReference type="InterPro" id="IPR003159">
    <property type="entry name" value="Lyase_8_central_dom"/>
</dbReference>
<keyword evidence="2" id="KW-0732">Signal</keyword>
<feature type="active site" evidence="4">
    <location>
        <position position="250"/>
    </location>
</feature>
<dbReference type="InterPro" id="IPR038970">
    <property type="entry name" value="Lyase_8"/>
</dbReference>
<dbReference type="InterPro" id="IPR014718">
    <property type="entry name" value="GH-type_carb-bd"/>
</dbReference>
<dbReference type="Pfam" id="PF02278">
    <property type="entry name" value="Lyase_8"/>
    <property type="match status" value="1"/>
</dbReference>
<dbReference type="GO" id="GO:0016837">
    <property type="term" value="F:carbon-oxygen lyase activity, acting on polysaccharides"/>
    <property type="evidence" value="ECO:0007669"/>
    <property type="project" value="UniProtKB-ARBA"/>
</dbReference>
<protein>
    <submittedName>
        <fullName evidence="8">Chondroitin AC lyase</fullName>
    </submittedName>
</protein>
<proteinExistence type="inferred from homology"/>
<dbReference type="Pfam" id="PF02884">
    <property type="entry name" value="Lyase_8_C"/>
    <property type="match status" value="1"/>
</dbReference>
<dbReference type="Pfam" id="PF08124">
    <property type="entry name" value="Lyase_8_N"/>
    <property type="match status" value="1"/>
</dbReference>
<feature type="active site" evidence="4">
    <location>
        <position position="187"/>
    </location>
</feature>
<comment type="caution">
    <text evidence="8">The sequence shown here is derived from an EMBL/GenBank/DDBJ whole genome shotgun (WGS) entry which is preliminary data.</text>
</comment>
<sequence>MSAIPLIRRRLCAVLRDQVARDGNVAPVLPGADGEWPDVDYQDRSAATWSPSTHLQGLISLACRAGCDPAARDAAFRALELWLVRDPRSDNWWHNQIGTPIALGGAATLLDGYLTSDQRRRIAWVLSRSRWEQMTGQNALWVAQAKIRRGLLTSDPHLLADAFARSANVLVTTTGEGIQPDQSFHQHGAQLYSGGYGHAFACDAIALVALAAGTPFAFTDRALGVLTDCLLDGQRWMMRDGRYDLACQGRESSRPGAAKRAHELARAVRALAGADAPRRTELLAFAARLAEADRAPVVGVRYFWRSDYLAVHRRRWSASVKTSSTRTVLPESGNGEGLRNWHVADGLCLLQRSDRQAHELAPVWDWRRLPGTTTEPQAGPDPMGTFGLDGQGNWITGGSSCCGGVADGNSGLAAMQLRKDGISACKAWFFFEDEYVALGAGIEAPRARCPVQTTIEQTTCAGQVEYATAAGRNKILTGERSLPDVRWVYHNSVGYLFPYTAAVGCAVVDRTGSWADISRSQSTDPIHEVLFSLWVDHGQRPTDGGYAYVVIPDTTPAELAARADMSRLAVLTNTAHLQAVWHRELGIVQAVFHQPGVLRIPEIADVEVDRPVLIQLSEQPLGLRIAVASALGQPGTAIVRLGFATGGRLDVRIELPGEGFAGQTTTAICSPPRGFRLTDRMETSNA</sequence>
<evidence type="ECO:0000259" key="5">
    <source>
        <dbReference type="Pfam" id="PF02278"/>
    </source>
</evidence>
<dbReference type="SUPFAM" id="SSF48230">
    <property type="entry name" value="Chondroitin AC/alginate lyase"/>
    <property type="match status" value="1"/>
</dbReference>
<dbReference type="AlphaFoldDB" id="A0A4R6KD82"/>
<dbReference type="Proteomes" id="UP000295388">
    <property type="component" value="Unassembled WGS sequence"/>
</dbReference>
<organism evidence="8 9">
    <name type="scientific">Kribbella caucasensis</name>
    <dbReference type="NCBI Taxonomy" id="2512215"/>
    <lineage>
        <taxon>Bacteria</taxon>
        <taxon>Bacillati</taxon>
        <taxon>Actinomycetota</taxon>
        <taxon>Actinomycetes</taxon>
        <taxon>Propionibacteriales</taxon>
        <taxon>Kribbellaceae</taxon>
        <taxon>Kribbella</taxon>
    </lineage>
</organism>
<feature type="domain" description="Polysaccharide lyase family 8 central" evidence="5">
    <location>
        <begin position="301"/>
        <end position="554"/>
    </location>
</feature>
<comment type="similarity">
    <text evidence="1">Belongs to the polysaccharide lyase 8 family.</text>
</comment>
<dbReference type="InterPro" id="IPR008929">
    <property type="entry name" value="Chondroitin_lyas"/>
</dbReference>
<dbReference type="InterPro" id="IPR012970">
    <property type="entry name" value="Lyase_8_alpha_N"/>
</dbReference>
<dbReference type="Gene3D" id="2.60.220.10">
    <property type="entry name" value="Polysaccharide lyase family 8-like, C-terminal"/>
    <property type="match status" value="1"/>
</dbReference>
<evidence type="ECO:0000259" key="6">
    <source>
        <dbReference type="Pfam" id="PF02884"/>
    </source>
</evidence>
<accession>A0A4R6KD82</accession>
<dbReference type="Gene3D" id="2.70.98.10">
    <property type="match status" value="1"/>
</dbReference>
<evidence type="ECO:0000256" key="3">
    <source>
        <dbReference type="ARBA" id="ARBA00023239"/>
    </source>
</evidence>
<evidence type="ECO:0000256" key="1">
    <source>
        <dbReference type="ARBA" id="ARBA00006699"/>
    </source>
</evidence>
<dbReference type="SUPFAM" id="SSF49863">
    <property type="entry name" value="Hyaluronate lyase-like, C-terminal domain"/>
    <property type="match status" value="1"/>
</dbReference>
<evidence type="ECO:0000313" key="8">
    <source>
        <dbReference type="EMBL" id="TDO48028.1"/>
    </source>
</evidence>
<keyword evidence="9" id="KW-1185">Reference proteome</keyword>
<dbReference type="PANTHER" id="PTHR38481">
    <property type="entry name" value="HYALURONATE LYASE"/>
    <property type="match status" value="1"/>
</dbReference>
<dbReference type="EMBL" id="SNWQ01000008">
    <property type="protein sequence ID" value="TDO48028.1"/>
    <property type="molecule type" value="Genomic_DNA"/>
</dbReference>
<keyword evidence="3 8" id="KW-0456">Lyase</keyword>
<dbReference type="InterPro" id="IPR004103">
    <property type="entry name" value="Lyase_8_C"/>
</dbReference>
<evidence type="ECO:0000256" key="2">
    <source>
        <dbReference type="ARBA" id="ARBA00022729"/>
    </source>
</evidence>
<dbReference type="InterPro" id="IPR011013">
    <property type="entry name" value="Gal_mutarotase_sf_dom"/>
</dbReference>
<reference evidence="8 9" key="1">
    <citation type="submission" date="2019-03" db="EMBL/GenBank/DDBJ databases">
        <title>Genomic Encyclopedia of Type Strains, Phase III (KMG-III): the genomes of soil and plant-associated and newly described type strains.</title>
        <authorList>
            <person name="Whitman W."/>
        </authorList>
    </citation>
    <scope>NUCLEOTIDE SEQUENCE [LARGE SCALE GENOMIC DNA]</scope>
    <source>
        <strain evidence="8 9">VKM Ac-2527</strain>
    </source>
</reference>
<dbReference type="InterPro" id="IPR011071">
    <property type="entry name" value="Lyase_8-like_C"/>
</dbReference>
<dbReference type="GO" id="GO:0030246">
    <property type="term" value="F:carbohydrate binding"/>
    <property type="evidence" value="ECO:0007669"/>
    <property type="project" value="InterPro"/>
</dbReference>
<evidence type="ECO:0000313" key="9">
    <source>
        <dbReference type="Proteomes" id="UP000295388"/>
    </source>
</evidence>
<evidence type="ECO:0000256" key="4">
    <source>
        <dbReference type="PIRSR" id="PIRSR638970-1"/>
    </source>
</evidence>
<evidence type="ECO:0000259" key="7">
    <source>
        <dbReference type="Pfam" id="PF08124"/>
    </source>
</evidence>
<feature type="domain" description="Polysaccharide lyase 8 N-terminal alpha-helical" evidence="7">
    <location>
        <begin position="70"/>
        <end position="266"/>
    </location>
</feature>
<feature type="active site" evidence="4">
    <location>
        <position position="196"/>
    </location>
</feature>
<feature type="domain" description="Polysaccharide lyase family 8 C-terminal" evidence="6">
    <location>
        <begin position="570"/>
        <end position="629"/>
    </location>
</feature>